<keyword evidence="5" id="KW-0949">S-adenosyl-L-methionine</keyword>
<comment type="catalytic activity">
    <reaction evidence="6">
        <text>a 2'-deoxyadenosine in DNA + S-adenosyl-L-methionine = an N(6)-methyl-2'-deoxyadenosine in DNA + S-adenosyl-L-homocysteine + H(+)</text>
        <dbReference type="Rhea" id="RHEA:15197"/>
        <dbReference type="Rhea" id="RHEA-COMP:12418"/>
        <dbReference type="Rhea" id="RHEA-COMP:12419"/>
        <dbReference type="ChEBI" id="CHEBI:15378"/>
        <dbReference type="ChEBI" id="CHEBI:57856"/>
        <dbReference type="ChEBI" id="CHEBI:59789"/>
        <dbReference type="ChEBI" id="CHEBI:90615"/>
        <dbReference type="ChEBI" id="CHEBI:90616"/>
        <dbReference type="EC" id="2.1.1.72"/>
    </reaction>
</comment>
<organism evidence="8">
    <name type="scientific">Pseudidiomarina sp. PP-1MA</name>
    <dbReference type="NCBI Taxonomy" id="3237706"/>
    <lineage>
        <taxon>Bacteria</taxon>
        <taxon>Pseudomonadati</taxon>
        <taxon>Pseudomonadota</taxon>
        <taxon>Gammaproteobacteria</taxon>
        <taxon>Alteromonadales</taxon>
        <taxon>Idiomarinaceae</taxon>
        <taxon>Pseudidiomarina</taxon>
    </lineage>
</organism>
<evidence type="ECO:0000313" key="8">
    <source>
        <dbReference type="EMBL" id="XDV09369.1"/>
    </source>
</evidence>
<evidence type="ECO:0000256" key="4">
    <source>
        <dbReference type="ARBA" id="ARBA00022679"/>
    </source>
</evidence>
<feature type="domain" description="DNA methylase N-4/N-6" evidence="7">
    <location>
        <begin position="162"/>
        <end position="507"/>
    </location>
</feature>
<dbReference type="GO" id="GO:0008170">
    <property type="term" value="F:N-methyltransferase activity"/>
    <property type="evidence" value="ECO:0007669"/>
    <property type="project" value="InterPro"/>
</dbReference>
<reference evidence="8" key="1">
    <citation type="submission" date="2024-07" db="EMBL/GenBank/DDBJ databases">
        <title>Whole genome sequence of bacterial strains from algal surface.</title>
        <authorList>
            <person name="Kumar P."/>
        </authorList>
    </citation>
    <scope>NUCLEOTIDE SEQUENCE</scope>
    <source>
        <strain evidence="8">PP-1MA</strain>
    </source>
</reference>
<dbReference type="SUPFAM" id="SSF53335">
    <property type="entry name" value="S-adenosyl-L-methionine-dependent methyltransferases"/>
    <property type="match status" value="1"/>
</dbReference>
<dbReference type="EC" id="2.1.1.72" evidence="2"/>
<dbReference type="GO" id="GO:0009007">
    <property type="term" value="F:site-specific DNA-methyltransferase (adenine-specific) activity"/>
    <property type="evidence" value="ECO:0007669"/>
    <property type="project" value="UniProtKB-EC"/>
</dbReference>
<dbReference type="Gene3D" id="3.40.50.150">
    <property type="entry name" value="Vaccinia Virus protein VP39"/>
    <property type="match status" value="1"/>
</dbReference>
<evidence type="ECO:0000259" key="7">
    <source>
        <dbReference type="Pfam" id="PF01555"/>
    </source>
</evidence>
<dbReference type="Pfam" id="PF01555">
    <property type="entry name" value="N6_N4_Mtase"/>
    <property type="match status" value="1"/>
</dbReference>
<dbReference type="PRINTS" id="PR00506">
    <property type="entry name" value="D21N6MTFRASE"/>
</dbReference>
<dbReference type="EMBL" id="CP165718">
    <property type="protein sequence ID" value="XDV09369.1"/>
    <property type="molecule type" value="Genomic_DNA"/>
</dbReference>
<protein>
    <recommendedName>
        <fullName evidence="2">site-specific DNA-methyltransferase (adenine-specific)</fullName>
        <ecNumber evidence="2">2.1.1.72</ecNumber>
    </recommendedName>
</protein>
<dbReference type="InterPro" id="IPR002941">
    <property type="entry name" value="DNA_methylase_N4/N6"/>
</dbReference>
<dbReference type="GO" id="GO:0003677">
    <property type="term" value="F:DNA binding"/>
    <property type="evidence" value="ECO:0007669"/>
    <property type="project" value="InterPro"/>
</dbReference>
<evidence type="ECO:0000256" key="5">
    <source>
        <dbReference type="ARBA" id="ARBA00022691"/>
    </source>
</evidence>
<accession>A0AB39X5P5</accession>
<comment type="similarity">
    <text evidence="1">Belongs to the N(4)/N(6)-methyltransferase family.</text>
</comment>
<evidence type="ECO:0000256" key="3">
    <source>
        <dbReference type="ARBA" id="ARBA00022603"/>
    </source>
</evidence>
<dbReference type="InterPro" id="IPR029063">
    <property type="entry name" value="SAM-dependent_MTases_sf"/>
</dbReference>
<keyword evidence="4 8" id="KW-0808">Transferase</keyword>
<keyword evidence="3 8" id="KW-0489">Methyltransferase</keyword>
<proteinExistence type="inferred from homology"/>
<evidence type="ECO:0000256" key="2">
    <source>
        <dbReference type="ARBA" id="ARBA00011900"/>
    </source>
</evidence>
<evidence type="ECO:0000256" key="1">
    <source>
        <dbReference type="ARBA" id="ARBA00006594"/>
    </source>
</evidence>
<sequence length="706" mass="80472">MSRLTDLLARARAKDPALGEELEKEFKALSSRRSFGLNFERHKPESVELPGRPVRKGDKVRVLPPRGSTKKGDQTLWRVRRILKSKNARMAEIESIDIDRQEIAEVLIADLVVVAEFRDYIYPGLVSTGKIERGGNKPYHTVINGENFHVLEALTYTHRGKIDAIYIDPPYNTGAKDWKYNNNYVENDDQYRHSKWLAFMERRLIVAKQLLNPTCSVLIVTIDEKEYLRLGLLLEQTFPEGRIQMLTSVINPRAGVTRPDAFTRTEEYIFVIQFGNSSVLSAPLSGEVNKNKNTAPIWFSLMRTGSNSSREARPNLFYPIWVYPTGQLHSVGNPIPLDQDRNTVNSPSDNLIAIWPLRPDGTENTWQLGAATVRKAFIEGYAKVNVSPKKITINYLRNAEKKRIEQGEIEILGRDDFGALILKHKEGANRLTRPRTVWSSPAHDAGLYGSTLLRTLIPGRKFPFPKSLYSVEDILRFFVGKNKNAVILDFFSGSGTTAHAVMRLNRQDNGLRQSISVTNNEVSADEQKRLIKSRFRPGDDEWEQWGICEYITKPRIQATITGDTPDGKSIEGDYKFTDEFPLAEGFEENAEFFTLTYETPVAVRHNLALRRIAPLLWMRAGSTGARIEEIPEQGWEIVDSYGILVNLDQSVKFCNAVKMKKTVRVAYIVTDDDRRFQAVVRYLPDSIEPVRLYESYLSNFRFSMGR</sequence>
<dbReference type="RefSeq" id="WP_369742833.1">
    <property type="nucleotide sequence ID" value="NZ_CP165718.1"/>
</dbReference>
<dbReference type="PROSITE" id="PS00092">
    <property type="entry name" value="N6_MTASE"/>
    <property type="match status" value="1"/>
</dbReference>
<dbReference type="InterPro" id="IPR002295">
    <property type="entry name" value="N4/N6-MTase_EcoPI_Mod-like"/>
</dbReference>
<gene>
    <name evidence="8" type="ORF">AB8S08_11505</name>
</gene>
<dbReference type="REBASE" id="858451">
    <property type="entry name" value="M.PspPP1MAORF11505P"/>
</dbReference>
<dbReference type="InterPro" id="IPR002052">
    <property type="entry name" value="DNA_methylase_N6_adenine_CS"/>
</dbReference>
<dbReference type="GO" id="GO:0032259">
    <property type="term" value="P:methylation"/>
    <property type="evidence" value="ECO:0007669"/>
    <property type="project" value="UniProtKB-KW"/>
</dbReference>
<name>A0AB39X5P5_9GAMM</name>
<dbReference type="AlphaFoldDB" id="A0AB39X5P5"/>
<evidence type="ECO:0000256" key="6">
    <source>
        <dbReference type="ARBA" id="ARBA00047942"/>
    </source>
</evidence>